<dbReference type="NCBIfam" id="TIGR00756">
    <property type="entry name" value="PPR"/>
    <property type="match status" value="2"/>
</dbReference>
<evidence type="ECO:0000256" key="2">
    <source>
        <dbReference type="PROSITE-ProRule" id="PRU00708"/>
    </source>
</evidence>
<evidence type="ECO:0000256" key="1">
    <source>
        <dbReference type="ARBA" id="ARBA00022737"/>
    </source>
</evidence>
<dbReference type="PANTHER" id="PTHR47926:SF533">
    <property type="entry name" value="DYW DOMAIN-CONTAINING PROTEIN"/>
    <property type="match status" value="1"/>
</dbReference>
<reference evidence="3" key="1">
    <citation type="journal article" date="2020" name="Nat. Genet.">
        <title>Genomic diversifications of five Gossypium allopolyploid species and their impact on cotton improvement.</title>
        <authorList>
            <person name="Chen Z.J."/>
            <person name="Sreedasyam A."/>
            <person name="Ando A."/>
            <person name="Song Q."/>
            <person name="De Santiago L.M."/>
            <person name="Hulse-Kemp A.M."/>
            <person name="Ding M."/>
            <person name="Ye W."/>
            <person name="Kirkbride R.C."/>
            <person name="Jenkins J."/>
            <person name="Plott C."/>
            <person name="Lovell J."/>
            <person name="Lin Y.M."/>
            <person name="Vaughn R."/>
            <person name="Liu B."/>
            <person name="Simpson S."/>
            <person name="Scheffler B.E."/>
            <person name="Wen L."/>
            <person name="Saski C.A."/>
            <person name="Grover C.E."/>
            <person name="Hu G."/>
            <person name="Conover J.L."/>
            <person name="Carlson J.W."/>
            <person name="Shu S."/>
            <person name="Boston L.B."/>
            <person name="Williams M."/>
            <person name="Peterson D.G."/>
            <person name="McGee K."/>
            <person name="Jones D.C."/>
            <person name="Wendel J.F."/>
            <person name="Stelly D.M."/>
            <person name="Grimwood J."/>
            <person name="Schmutz J."/>
        </authorList>
    </citation>
    <scope>NUCLEOTIDE SEQUENCE [LARGE SCALE GENOMIC DNA]</scope>
    <source>
        <strain evidence="3">cv. TM-1</strain>
    </source>
</reference>
<proteinExistence type="predicted"/>
<dbReference type="PROSITE" id="PS51375">
    <property type="entry name" value="PPR"/>
    <property type="match status" value="1"/>
</dbReference>
<reference evidence="4" key="2">
    <citation type="submission" date="2025-08" db="UniProtKB">
        <authorList>
            <consortium name="RefSeq"/>
        </authorList>
    </citation>
    <scope>IDENTIFICATION</scope>
</reference>
<dbReference type="PANTHER" id="PTHR47926">
    <property type="entry name" value="PENTATRICOPEPTIDE REPEAT-CONTAINING PROTEIN"/>
    <property type="match status" value="1"/>
</dbReference>
<dbReference type="InterPro" id="IPR002885">
    <property type="entry name" value="PPR_rpt"/>
</dbReference>
<dbReference type="Proteomes" id="UP000818029">
    <property type="component" value="Chromosome A13"/>
</dbReference>
<organism evidence="3 4">
    <name type="scientific">Gossypium hirsutum</name>
    <name type="common">Upland cotton</name>
    <name type="synonym">Gossypium mexicanum</name>
    <dbReference type="NCBI Taxonomy" id="3635"/>
    <lineage>
        <taxon>Eukaryota</taxon>
        <taxon>Viridiplantae</taxon>
        <taxon>Streptophyta</taxon>
        <taxon>Embryophyta</taxon>
        <taxon>Tracheophyta</taxon>
        <taxon>Spermatophyta</taxon>
        <taxon>Magnoliopsida</taxon>
        <taxon>eudicotyledons</taxon>
        <taxon>Gunneridae</taxon>
        <taxon>Pentapetalae</taxon>
        <taxon>rosids</taxon>
        <taxon>malvids</taxon>
        <taxon>Malvales</taxon>
        <taxon>Malvaceae</taxon>
        <taxon>Malvoideae</taxon>
        <taxon>Gossypium</taxon>
    </lineage>
</organism>
<dbReference type="InterPro" id="IPR046960">
    <property type="entry name" value="PPR_At4g14850-like_plant"/>
</dbReference>
<accession>A0ABM2ZD91</accession>
<keyword evidence="1" id="KW-0677">Repeat</keyword>
<name>A0ABM2ZD91_GOSHI</name>
<evidence type="ECO:0000313" key="3">
    <source>
        <dbReference type="Proteomes" id="UP000818029"/>
    </source>
</evidence>
<dbReference type="InterPro" id="IPR011990">
    <property type="entry name" value="TPR-like_helical_dom_sf"/>
</dbReference>
<dbReference type="Gene3D" id="1.25.40.10">
    <property type="entry name" value="Tetratricopeptide repeat domain"/>
    <property type="match status" value="2"/>
</dbReference>
<evidence type="ECO:0000313" key="4">
    <source>
        <dbReference type="RefSeq" id="XP_040940651.1"/>
    </source>
</evidence>
<dbReference type="RefSeq" id="XP_040940651.1">
    <property type="nucleotide sequence ID" value="XM_041084717.1"/>
</dbReference>
<gene>
    <name evidence="4" type="primary">LOC121212271</name>
</gene>
<dbReference type="Pfam" id="PF01535">
    <property type="entry name" value="PPR"/>
    <property type="match status" value="5"/>
</dbReference>
<protein>
    <submittedName>
        <fullName evidence="4">Pentatricopeptide repeat-containing protein At1g03540</fullName>
    </submittedName>
</protein>
<dbReference type="GeneID" id="121212271"/>
<keyword evidence="3" id="KW-1185">Reference proteome</keyword>
<sequence length="288" mass="32046">MLVKDDNSCKLMVSEYIRAGKPKSSLQLFLELVGLGIEPSGFTLSDKGLFDSWNVAFMGIMKREFDSDNVIMTALIDFYGRNGQLNEVCQMFDELPEPDAICLDSVISAPTRNGLCKELVGVWGGLRQGKQVHAQVITCRLGDAVLERSLLDMYGKCGLAEESQHVFDRMSKKDSLAWAALLGVYCQNKECESVIRKFREMRDEINSCKCKCNCGCFNTRETSSLPMSDRNLITRSSMIYGFGQNGRGGEALTTFNEMEGMEPDCISFTGVLYTCSHTGLVDEDDILT</sequence>
<feature type="repeat" description="PPR" evidence="2">
    <location>
        <begin position="5"/>
        <end position="39"/>
    </location>
</feature>